<dbReference type="Pfam" id="PF09084">
    <property type="entry name" value="NMT1"/>
    <property type="match status" value="1"/>
</dbReference>
<keyword evidence="3" id="KW-0732">Signal</keyword>
<dbReference type="PANTHER" id="PTHR30024">
    <property type="entry name" value="ALIPHATIC SULFONATES-BINDING PROTEIN-RELATED"/>
    <property type="match status" value="1"/>
</dbReference>
<dbReference type="EMBL" id="JACPSX010000172">
    <property type="protein sequence ID" value="MBI3015174.1"/>
    <property type="molecule type" value="Genomic_DNA"/>
</dbReference>
<comment type="similarity">
    <text evidence="2">Belongs to the bacterial solute-binding protein SsuA/TauA family.</text>
</comment>
<dbReference type="PANTHER" id="PTHR30024:SF47">
    <property type="entry name" value="TAURINE-BINDING PERIPLASMIC PROTEIN"/>
    <property type="match status" value="1"/>
</dbReference>
<feature type="domain" description="SsuA/THI5-like" evidence="4">
    <location>
        <begin position="38"/>
        <end position="235"/>
    </location>
</feature>
<comment type="caution">
    <text evidence="5">The sequence shown here is derived from an EMBL/GenBank/DDBJ whole genome shotgun (WGS) entry which is preliminary data.</text>
</comment>
<dbReference type="SUPFAM" id="SSF53850">
    <property type="entry name" value="Periplasmic binding protein-like II"/>
    <property type="match status" value="1"/>
</dbReference>
<accession>A0A932M146</accession>
<proteinExistence type="inferred from homology"/>
<dbReference type="InterPro" id="IPR015168">
    <property type="entry name" value="SsuA/THI5"/>
</dbReference>
<dbReference type="Proteomes" id="UP000741360">
    <property type="component" value="Unassembled WGS sequence"/>
</dbReference>
<evidence type="ECO:0000256" key="2">
    <source>
        <dbReference type="ARBA" id="ARBA00010742"/>
    </source>
</evidence>
<protein>
    <submittedName>
        <fullName evidence="5">ABC transporter substrate-binding protein</fullName>
    </submittedName>
</protein>
<evidence type="ECO:0000313" key="6">
    <source>
        <dbReference type="Proteomes" id="UP000741360"/>
    </source>
</evidence>
<dbReference type="GO" id="GO:0042597">
    <property type="term" value="C:periplasmic space"/>
    <property type="evidence" value="ECO:0007669"/>
    <property type="project" value="UniProtKB-SubCell"/>
</dbReference>
<dbReference type="AlphaFoldDB" id="A0A932M146"/>
<sequence>MLRRILTALIISALIIVPFFGHAQPIRISYGGTSGFGTPLLLTLQMGLFKKHGIDLEHILMPGMGVQALLAREVQFAHPGAAPAIYAALQGADVVMVASYYNVLPYSLVVHENIVNPLDLKGKKVAISRVGGIDDFSVQLAFKKLGLAPKDTALIQVGADAERIAAVRSGAAAATVNAPPAVFTAQKLGLKVLVDLGELDIPYPIGVVVTTRSYLSENRATAKRFLMALVEGLDIYVYEKDVALSVMAKLTRMRDQDLLSKSYDYFAKGMSLVPLLNPTAVENALLGAGASGRDVGKFYDNSVLQELVKEGFIDRIAKNRIAKKRSGGS</sequence>
<evidence type="ECO:0000256" key="1">
    <source>
        <dbReference type="ARBA" id="ARBA00004418"/>
    </source>
</evidence>
<dbReference type="Gene3D" id="3.40.190.10">
    <property type="entry name" value="Periplasmic binding protein-like II"/>
    <property type="match status" value="2"/>
</dbReference>
<reference evidence="5" key="1">
    <citation type="submission" date="2020-07" db="EMBL/GenBank/DDBJ databases">
        <title>Huge and variable diversity of episymbiotic CPR bacteria and DPANN archaea in groundwater ecosystems.</title>
        <authorList>
            <person name="He C.Y."/>
            <person name="Keren R."/>
            <person name="Whittaker M."/>
            <person name="Farag I.F."/>
            <person name="Doudna J."/>
            <person name="Cate J.H.D."/>
            <person name="Banfield J.F."/>
        </authorList>
    </citation>
    <scope>NUCLEOTIDE SEQUENCE</scope>
    <source>
        <strain evidence="5">NC_groundwater_717_Ag_S-0.2um_59_8</strain>
    </source>
</reference>
<gene>
    <name evidence="5" type="ORF">HYY65_08985</name>
</gene>
<organism evidence="5 6">
    <name type="scientific">Tectimicrobiota bacterium</name>
    <dbReference type="NCBI Taxonomy" id="2528274"/>
    <lineage>
        <taxon>Bacteria</taxon>
        <taxon>Pseudomonadati</taxon>
        <taxon>Nitrospinota/Tectimicrobiota group</taxon>
        <taxon>Candidatus Tectimicrobiota</taxon>
    </lineage>
</organism>
<evidence type="ECO:0000256" key="3">
    <source>
        <dbReference type="ARBA" id="ARBA00022729"/>
    </source>
</evidence>
<comment type="subcellular location">
    <subcellularLocation>
        <location evidence="1">Periplasm</location>
    </subcellularLocation>
</comment>
<evidence type="ECO:0000313" key="5">
    <source>
        <dbReference type="EMBL" id="MBI3015174.1"/>
    </source>
</evidence>
<dbReference type="GO" id="GO:0042918">
    <property type="term" value="P:alkanesulfonate transmembrane transport"/>
    <property type="evidence" value="ECO:0007669"/>
    <property type="project" value="TreeGrafter"/>
</dbReference>
<evidence type="ECO:0000259" key="4">
    <source>
        <dbReference type="Pfam" id="PF09084"/>
    </source>
</evidence>
<name>A0A932M146_UNCTE</name>